<dbReference type="PANTHER" id="PTHR23517">
    <property type="entry name" value="RESISTANCE PROTEIN MDTM, PUTATIVE-RELATED-RELATED"/>
    <property type="match status" value="1"/>
</dbReference>
<evidence type="ECO:0000256" key="7">
    <source>
        <dbReference type="SAM" id="Phobius"/>
    </source>
</evidence>
<feature type="transmembrane region" description="Helical" evidence="7">
    <location>
        <begin position="334"/>
        <end position="357"/>
    </location>
</feature>
<dbReference type="AlphaFoldDB" id="A0A0R2BTC3"/>
<sequence length="390" mass="43986">MQRDPIKLKWLFLGSLITNTGISFIWPLTTIYMHEYLHESLTVAGIVLLINSVFTIIGNYLGGWLFDHWKPYPTILIGIFTATISAGLLIFWHGWPTYAILLIVLGLGNGMVATCINSIATLIRSKQPSYVFNVLYFTSNLGLVFGSLIVGYVLPLGIEYIFTIAFGMFIVFFIMAFLTFRGLDKSKQNVRKGKVLADDNTQTREKLPISLLLLTLFVAWIAYEQWQSNISAYMLHLGMNVKLYSHLWTVNAALIVLVQPFLTHFDDYLLQHLRGRLYIGFAFFCSSFLILIFARQFIWFVLGMTVLTIGEIIAFPAVSTFVNERASFKEKGRYQAMVTIAASAGRAVGPLIGALIIESFSYPILFIFCSVLIAIFTLFFVGSGFKKAQR</sequence>
<feature type="transmembrane region" description="Helical" evidence="7">
    <location>
        <begin position="74"/>
        <end position="92"/>
    </location>
</feature>
<evidence type="ECO:0000313" key="9">
    <source>
        <dbReference type="EMBL" id="KRM78940.1"/>
    </source>
</evidence>
<feature type="transmembrane region" description="Helical" evidence="7">
    <location>
        <begin position="40"/>
        <end position="62"/>
    </location>
</feature>
<name>A0A0R2BTC3_9LACO</name>
<dbReference type="RefSeq" id="WP_057756364.1">
    <property type="nucleotide sequence ID" value="NZ_AYYK01000008.1"/>
</dbReference>
<keyword evidence="2" id="KW-0813">Transport</keyword>
<feature type="transmembrane region" description="Helical" evidence="7">
    <location>
        <begin position="130"/>
        <end position="154"/>
    </location>
</feature>
<protein>
    <submittedName>
        <fullName evidence="9">Transporter, major facilitator family</fullName>
    </submittedName>
</protein>
<evidence type="ECO:0000259" key="8">
    <source>
        <dbReference type="PROSITE" id="PS50850"/>
    </source>
</evidence>
<feature type="transmembrane region" description="Helical" evidence="7">
    <location>
        <begin position="300"/>
        <end position="322"/>
    </location>
</feature>
<keyword evidence="5 7" id="KW-1133">Transmembrane helix</keyword>
<dbReference type="Pfam" id="PF07690">
    <property type="entry name" value="MFS_1"/>
    <property type="match status" value="1"/>
</dbReference>
<feature type="transmembrane region" description="Helical" evidence="7">
    <location>
        <begin position="243"/>
        <end position="265"/>
    </location>
</feature>
<dbReference type="InterPro" id="IPR011701">
    <property type="entry name" value="MFS"/>
</dbReference>
<comment type="caution">
    <text evidence="9">The sequence shown here is derived from an EMBL/GenBank/DDBJ whole genome shotgun (WGS) entry which is preliminary data.</text>
</comment>
<feature type="transmembrane region" description="Helical" evidence="7">
    <location>
        <begin position="12"/>
        <end position="34"/>
    </location>
</feature>
<dbReference type="InterPro" id="IPR020846">
    <property type="entry name" value="MFS_dom"/>
</dbReference>
<dbReference type="Gene3D" id="1.20.1250.20">
    <property type="entry name" value="MFS general substrate transporter like domains"/>
    <property type="match status" value="1"/>
</dbReference>
<evidence type="ECO:0000256" key="1">
    <source>
        <dbReference type="ARBA" id="ARBA00004651"/>
    </source>
</evidence>
<dbReference type="GO" id="GO:0022857">
    <property type="term" value="F:transmembrane transporter activity"/>
    <property type="evidence" value="ECO:0007669"/>
    <property type="project" value="InterPro"/>
</dbReference>
<dbReference type="EMBL" id="AYYK01000008">
    <property type="protein sequence ID" value="KRM78940.1"/>
    <property type="molecule type" value="Genomic_DNA"/>
</dbReference>
<feature type="transmembrane region" description="Helical" evidence="7">
    <location>
        <begin position="207"/>
        <end position="223"/>
    </location>
</feature>
<dbReference type="PATRIC" id="fig|1423738.3.peg.97"/>
<dbReference type="InterPro" id="IPR036259">
    <property type="entry name" value="MFS_trans_sf"/>
</dbReference>
<dbReference type="InterPro" id="IPR050171">
    <property type="entry name" value="MFS_Transporters"/>
</dbReference>
<feature type="transmembrane region" description="Helical" evidence="7">
    <location>
        <begin position="98"/>
        <end position="123"/>
    </location>
</feature>
<accession>A0A0R2BTC3</accession>
<feature type="transmembrane region" description="Helical" evidence="7">
    <location>
        <begin position="160"/>
        <end position="183"/>
    </location>
</feature>
<dbReference type="OrthoDB" id="3268460at2"/>
<organism evidence="9 10">
    <name type="scientific">Lapidilactobacillus dextrinicus DSM 20335</name>
    <dbReference type="NCBI Taxonomy" id="1423738"/>
    <lineage>
        <taxon>Bacteria</taxon>
        <taxon>Bacillati</taxon>
        <taxon>Bacillota</taxon>
        <taxon>Bacilli</taxon>
        <taxon>Lactobacillales</taxon>
        <taxon>Lactobacillaceae</taxon>
        <taxon>Lapidilactobacillus</taxon>
    </lineage>
</organism>
<evidence type="ECO:0000256" key="4">
    <source>
        <dbReference type="ARBA" id="ARBA00022692"/>
    </source>
</evidence>
<keyword evidence="10" id="KW-1185">Reference proteome</keyword>
<reference evidence="9 10" key="1">
    <citation type="journal article" date="2015" name="Genome Announc.">
        <title>Expanding the biotechnology potential of lactobacilli through comparative genomics of 213 strains and associated genera.</title>
        <authorList>
            <person name="Sun Z."/>
            <person name="Harris H.M."/>
            <person name="McCann A."/>
            <person name="Guo C."/>
            <person name="Argimon S."/>
            <person name="Zhang W."/>
            <person name="Yang X."/>
            <person name="Jeffery I.B."/>
            <person name="Cooney J.C."/>
            <person name="Kagawa T.F."/>
            <person name="Liu W."/>
            <person name="Song Y."/>
            <person name="Salvetti E."/>
            <person name="Wrobel A."/>
            <person name="Rasinkangas P."/>
            <person name="Parkhill J."/>
            <person name="Rea M.C."/>
            <person name="O'Sullivan O."/>
            <person name="Ritari J."/>
            <person name="Douillard F.P."/>
            <person name="Paul Ross R."/>
            <person name="Yang R."/>
            <person name="Briner A.E."/>
            <person name="Felis G.E."/>
            <person name="de Vos W.M."/>
            <person name="Barrangou R."/>
            <person name="Klaenhammer T.R."/>
            <person name="Caufield P.W."/>
            <person name="Cui Y."/>
            <person name="Zhang H."/>
            <person name="O'Toole P.W."/>
        </authorList>
    </citation>
    <scope>NUCLEOTIDE SEQUENCE [LARGE SCALE GENOMIC DNA]</scope>
    <source>
        <strain evidence="9 10">DSM 20335</strain>
    </source>
</reference>
<comment type="subcellular location">
    <subcellularLocation>
        <location evidence="1">Cell membrane</location>
        <topology evidence="1">Multi-pass membrane protein</topology>
    </subcellularLocation>
</comment>
<dbReference type="SUPFAM" id="SSF103473">
    <property type="entry name" value="MFS general substrate transporter"/>
    <property type="match status" value="1"/>
</dbReference>
<evidence type="ECO:0000256" key="6">
    <source>
        <dbReference type="ARBA" id="ARBA00023136"/>
    </source>
</evidence>
<evidence type="ECO:0000256" key="3">
    <source>
        <dbReference type="ARBA" id="ARBA00022475"/>
    </source>
</evidence>
<dbReference type="CDD" id="cd17329">
    <property type="entry name" value="MFS_MdtH_MDR_like"/>
    <property type="match status" value="1"/>
</dbReference>
<dbReference type="PROSITE" id="PS50850">
    <property type="entry name" value="MFS"/>
    <property type="match status" value="1"/>
</dbReference>
<dbReference type="PANTHER" id="PTHR23517:SF10">
    <property type="entry name" value="MAJOR FACILITATOR SUPERFAMILY (MFS) PROFILE DOMAIN-CONTAINING PROTEIN"/>
    <property type="match status" value="1"/>
</dbReference>
<gene>
    <name evidence="9" type="ORF">FC84_GL000095</name>
</gene>
<proteinExistence type="predicted"/>
<evidence type="ECO:0000256" key="2">
    <source>
        <dbReference type="ARBA" id="ARBA00022448"/>
    </source>
</evidence>
<dbReference type="Proteomes" id="UP000051813">
    <property type="component" value="Unassembled WGS sequence"/>
</dbReference>
<evidence type="ECO:0000313" key="10">
    <source>
        <dbReference type="Proteomes" id="UP000051813"/>
    </source>
</evidence>
<dbReference type="STRING" id="1423738.FC84_GL000095"/>
<feature type="domain" description="Major facilitator superfamily (MFS) profile" evidence="8">
    <location>
        <begin position="160"/>
        <end position="390"/>
    </location>
</feature>
<keyword evidence="3" id="KW-1003">Cell membrane</keyword>
<dbReference type="GO" id="GO:0005886">
    <property type="term" value="C:plasma membrane"/>
    <property type="evidence" value="ECO:0007669"/>
    <property type="project" value="UniProtKB-SubCell"/>
</dbReference>
<feature type="transmembrane region" description="Helical" evidence="7">
    <location>
        <begin position="277"/>
        <end position="294"/>
    </location>
</feature>
<feature type="transmembrane region" description="Helical" evidence="7">
    <location>
        <begin position="363"/>
        <end position="385"/>
    </location>
</feature>
<evidence type="ECO:0000256" key="5">
    <source>
        <dbReference type="ARBA" id="ARBA00022989"/>
    </source>
</evidence>
<keyword evidence="6 7" id="KW-0472">Membrane</keyword>
<keyword evidence="4 7" id="KW-0812">Transmembrane</keyword>